<evidence type="ECO:0000313" key="6">
    <source>
        <dbReference type="Proteomes" id="UP000319219"/>
    </source>
</evidence>
<dbReference type="SUPFAM" id="SSF46689">
    <property type="entry name" value="Homeodomain-like"/>
    <property type="match status" value="2"/>
</dbReference>
<dbReference type="Gene3D" id="2.60.120.10">
    <property type="entry name" value="Jelly Rolls"/>
    <property type="match status" value="1"/>
</dbReference>
<protein>
    <submittedName>
        <fullName evidence="5">Helix-turn-helix domain-containing protein</fullName>
    </submittedName>
</protein>
<evidence type="ECO:0000256" key="3">
    <source>
        <dbReference type="ARBA" id="ARBA00023163"/>
    </source>
</evidence>
<keyword evidence="1" id="KW-0805">Transcription regulation</keyword>
<keyword evidence="3" id="KW-0804">Transcription</keyword>
<dbReference type="PROSITE" id="PS00041">
    <property type="entry name" value="HTH_ARAC_FAMILY_1"/>
    <property type="match status" value="1"/>
</dbReference>
<dbReference type="PANTHER" id="PTHR43280">
    <property type="entry name" value="ARAC-FAMILY TRANSCRIPTIONAL REGULATOR"/>
    <property type="match status" value="1"/>
</dbReference>
<dbReference type="Pfam" id="PF02311">
    <property type="entry name" value="AraC_binding"/>
    <property type="match status" value="1"/>
</dbReference>
<dbReference type="SMART" id="SM00342">
    <property type="entry name" value="HTH_ARAC"/>
    <property type="match status" value="1"/>
</dbReference>
<sequence length="306" mass="35337">MQREMLRENRIHGNPMYPVSVYPSVEQLNGNSILESHWHEEMEFIVVEQGSAIFQTDMVYTEVSEGEALFVNSGELHAGYLQKSPRCVFSAVVFHPDMLHSRTQDTVQTQFIEPFINKKLIPPPHIRGAHPWEQELLKALKCIITSHEQNAPARELATKAQLYNIIACLFPHMTPANGEDVIMASQRNKVERIKKALAYINSHAHEPIRLREISDEIGMSEGHFCRFFKQMVQKSPIEYINYQRIQKACRLLEQSDRKVVDIALDVGFENLSYFIATFKKWNSLTPSQYRKQYEADQALSVPYITV</sequence>
<name>A0ABY3B4H4_9BACL</name>
<dbReference type="InterPro" id="IPR018060">
    <property type="entry name" value="HTH_AraC"/>
</dbReference>
<dbReference type="CDD" id="cd02208">
    <property type="entry name" value="cupin_RmlC-like"/>
    <property type="match status" value="1"/>
</dbReference>
<dbReference type="Gene3D" id="1.10.10.60">
    <property type="entry name" value="Homeodomain-like"/>
    <property type="match status" value="2"/>
</dbReference>
<dbReference type="Proteomes" id="UP000319219">
    <property type="component" value="Unassembled WGS sequence"/>
</dbReference>
<dbReference type="InterPro" id="IPR014710">
    <property type="entry name" value="RmlC-like_jellyroll"/>
</dbReference>
<evidence type="ECO:0000256" key="1">
    <source>
        <dbReference type="ARBA" id="ARBA00023015"/>
    </source>
</evidence>
<dbReference type="InterPro" id="IPR003313">
    <property type="entry name" value="AraC-bd"/>
</dbReference>
<organism evidence="5 6">
    <name type="scientific">Paenibacillus ottowii</name>
    <dbReference type="NCBI Taxonomy" id="2315729"/>
    <lineage>
        <taxon>Bacteria</taxon>
        <taxon>Bacillati</taxon>
        <taxon>Bacillota</taxon>
        <taxon>Bacilli</taxon>
        <taxon>Bacillales</taxon>
        <taxon>Paenibacillaceae</taxon>
        <taxon>Paenibacillus</taxon>
    </lineage>
</organism>
<evidence type="ECO:0000256" key="2">
    <source>
        <dbReference type="ARBA" id="ARBA00023125"/>
    </source>
</evidence>
<dbReference type="InterPro" id="IPR037923">
    <property type="entry name" value="HTH-like"/>
</dbReference>
<dbReference type="Pfam" id="PF12833">
    <property type="entry name" value="HTH_18"/>
    <property type="match status" value="1"/>
</dbReference>
<dbReference type="PRINTS" id="PR00032">
    <property type="entry name" value="HTHARAC"/>
</dbReference>
<evidence type="ECO:0000313" key="5">
    <source>
        <dbReference type="EMBL" id="TQR98776.1"/>
    </source>
</evidence>
<comment type="caution">
    <text evidence="5">The sequence shown here is derived from an EMBL/GenBank/DDBJ whole genome shotgun (WGS) entry which is preliminary data.</text>
</comment>
<reference evidence="5 6" key="1">
    <citation type="submission" date="2019-07" db="EMBL/GenBank/DDBJ databases">
        <title>Paenibacillus ottowii sp. nov. isolated from a fermentation system processing bovine manure.</title>
        <authorList>
            <person name="Velazquez L.F."/>
            <person name="Rajbanshi S."/>
            <person name="Guan S."/>
            <person name="Hinchee M."/>
            <person name="Welsh A."/>
        </authorList>
    </citation>
    <scope>NUCLEOTIDE SEQUENCE [LARGE SCALE GENOMIC DNA]</scope>
    <source>
        <strain evidence="5 6">MS2379</strain>
    </source>
</reference>
<gene>
    <name evidence="5" type="ORF">FKV70_11405</name>
</gene>
<dbReference type="InterPro" id="IPR018062">
    <property type="entry name" value="HTH_AraC-typ_CS"/>
</dbReference>
<dbReference type="SUPFAM" id="SSF51215">
    <property type="entry name" value="Regulatory protein AraC"/>
    <property type="match status" value="1"/>
</dbReference>
<feature type="domain" description="HTH araC/xylS-type" evidence="4">
    <location>
        <begin position="194"/>
        <end position="292"/>
    </location>
</feature>
<keyword evidence="6" id="KW-1185">Reference proteome</keyword>
<dbReference type="RefSeq" id="WP_142612908.1">
    <property type="nucleotide sequence ID" value="NZ_VIJZ01000004.1"/>
</dbReference>
<dbReference type="PANTHER" id="PTHR43280:SF28">
    <property type="entry name" value="HTH-TYPE TRANSCRIPTIONAL ACTIVATOR RHAS"/>
    <property type="match status" value="1"/>
</dbReference>
<dbReference type="EMBL" id="VIJZ01000004">
    <property type="protein sequence ID" value="TQR98776.1"/>
    <property type="molecule type" value="Genomic_DNA"/>
</dbReference>
<evidence type="ECO:0000259" key="4">
    <source>
        <dbReference type="PROSITE" id="PS01124"/>
    </source>
</evidence>
<keyword evidence="2" id="KW-0238">DNA-binding</keyword>
<accession>A0ABY3B4H4</accession>
<dbReference type="InterPro" id="IPR020449">
    <property type="entry name" value="Tscrpt_reg_AraC-type_HTH"/>
</dbReference>
<dbReference type="InterPro" id="IPR009057">
    <property type="entry name" value="Homeodomain-like_sf"/>
</dbReference>
<proteinExistence type="predicted"/>
<dbReference type="PROSITE" id="PS01124">
    <property type="entry name" value="HTH_ARAC_FAMILY_2"/>
    <property type="match status" value="1"/>
</dbReference>